<evidence type="ECO:0000313" key="13">
    <source>
        <dbReference type="Proteomes" id="UP001528673"/>
    </source>
</evidence>
<evidence type="ECO:0000259" key="10">
    <source>
        <dbReference type="PROSITE" id="PS51449"/>
    </source>
</evidence>
<gene>
    <name evidence="8 12" type="primary">rimO</name>
    <name evidence="12" type="ORF">PSQ40_04135</name>
</gene>
<evidence type="ECO:0000256" key="6">
    <source>
        <dbReference type="ARBA" id="ARBA00023004"/>
    </source>
</evidence>
<name>A0ABT5MV21_9BURK</name>
<dbReference type="GO" id="GO:0005840">
    <property type="term" value="C:ribosome"/>
    <property type="evidence" value="ECO:0007669"/>
    <property type="project" value="UniProtKB-KW"/>
</dbReference>
<dbReference type="InterPro" id="IPR012340">
    <property type="entry name" value="NA-bd_OB-fold"/>
</dbReference>
<dbReference type="Pfam" id="PF04055">
    <property type="entry name" value="Radical_SAM"/>
    <property type="match status" value="1"/>
</dbReference>
<evidence type="ECO:0000256" key="7">
    <source>
        <dbReference type="ARBA" id="ARBA00023014"/>
    </source>
</evidence>
<dbReference type="HAMAP" id="MF_01865">
    <property type="entry name" value="MTTase_RimO"/>
    <property type="match status" value="1"/>
</dbReference>
<feature type="domain" description="TRAM" evidence="9">
    <location>
        <begin position="398"/>
        <end position="470"/>
    </location>
</feature>
<feature type="binding site" evidence="8">
    <location>
        <position position="175"/>
    </location>
    <ligand>
        <name>[4Fe-4S] cluster</name>
        <dbReference type="ChEBI" id="CHEBI:49883"/>
        <label>2</label>
        <note>4Fe-4S-S-AdoMet</note>
    </ligand>
</feature>
<evidence type="ECO:0000256" key="3">
    <source>
        <dbReference type="ARBA" id="ARBA00022679"/>
    </source>
</evidence>
<dbReference type="SFLD" id="SFLDG01082">
    <property type="entry name" value="B12-binding_domain_containing"/>
    <property type="match status" value="1"/>
</dbReference>
<comment type="function">
    <text evidence="8">Catalyzes the methylthiolation of an aspartic acid residue of ribosomal protein uS12.</text>
</comment>
<dbReference type="CDD" id="cd01335">
    <property type="entry name" value="Radical_SAM"/>
    <property type="match status" value="1"/>
</dbReference>
<dbReference type="SFLD" id="SFLDG01061">
    <property type="entry name" value="methylthiotransferase"/>
    <property type="match status" value="1"/>
</dbReference>
<feature type="binding site" evidence="8">
    <location>
        <position position="168"/>
    </location>
    <ligand>
        <name>[4Fe-4S] cluster</name>
        <dbReference type="ChEBI" id="CHEBI:49883"/>
        <label>2</label>
        <note>4Fe-4S-S-AdoMet</note>
    </ligand>
</feature>
<comment type="cofactor">
    <cofactor evidence="8">
        <name>[4Fe-4S] cluster</name>
        <dbReference type="ChEBI" id="CHEBI:49883"/>
    </cofactor>
    <text evidence="8">Binds 2 [4Fe-4S] clusters. One cluster is coordinated with 3 cysteines and an exchangeable S-adenosyl-L-methionine.</text>
</comment>
<dbReference type="NCBIfam" id="TIGR01125">
    <property type="entry name" value="30S ribosomal protein S12 methylthiotransferase RimO"/>
    <property type="match status" value="1"/>
</dbReference>
<dbReference type="SUPFAM" id="SSF102114">
    <property type="entry name" value="Radical SAM enzymes"/>
    <property type="match status" value="1"/>
</dbReference>
<dbReference type="InterPro" id="IPR058240">
    <property type="entry name" value="rSAM_sf"/>
</dbReference>
<keyword evidence="2 8" id="KW-0963">Cytoplasm</keyword>
<dbReference type="PROSITE" id="PS50926">
    <property type="entry name" value="TRAM"/>
    <property type="match status" value="1"/>
</dbReference>
<dbReference type="Gene3D" id="3.40.50.12160">
    <property type="entry name" value="Methylthiotransferase, N-terminal domain"/>
    <property type="match status" value="1"/>
</dbReference>
<keyword evidence="12" id="KW-0687">Ribonucleoprotein</keyword>
<evidence type="ECO:0000256" key="4">
    <source>
        <dbReference type="ARBA" id="ARBA00022691"/>
    </source>
</evidence>
<evidence type="ECO:0000313" key="12">
    <source>
        <dbReference type="EMBL" id="MDD0837755.1"/>
    </source>
</evidence>
<dbReference type="InterPro" id="IPR002792">
    <property type="entry name" value="TRAM_dom"/>
</dbReference>
<organism evidence="12 13">
    <name type="scientific">Curvibacter cyanobacteriorum</name>
    <dbReference type="NCBI Taxonomy" id="3026422"/>
    <lineage>
        <taxon>Bacteria</taxon>
        <taxon>Pseudomonadati</taxon>
        <taxon>Pseudomonadota</taxon>
        <taxon>Betaproteobacteria</taxon>
        <taxon>Burkholderiales</taxon>
        <taxon>Comamonadaceae</taxon>
        <taxon>Curvibacter</taxon>
    </lineage>
</organism>
<comment type="subcellular location">
    <subcellularLocation>
        <location evidence="8">Cytoplasm</location>
    </subcellularLocation>
</comment>
<dbReference type="Proteomes" id="UP001528673">
    <property type="component" value="Unassembled WGS sequence"/>
</dbReference>
<feature type="binding site" evidence="8">
    <location>
        <position position="27"/>
    </location>
    <ligand>
        <name>[4Fe-4S] cluster</name>
        <dbReference type="ChEBI" id="CHEBI:49883"/>
        <label>1</label>
    </ligand>
</feature>
<dbReference type="Pfam" id="PF00919">
    <property type="entry name" value="UPF0004"/>
    <property type="match status" value="1"/>
</dbReference>
<dbReference type="InterPro" id="IPR023404">
    <property type="entry name" value="rSAM_horseshoe"/>
</dbReference>
<keyword evidence="3 8" id="KW-0808">Transferase</keyword>
<dbReference type="NCBIfam" id="TIGR00089">
    <property type="entry name" value="MiaB/RimO family radical SAM methylthiotransferase"/>
    <property type="match status" value="1"/>
</dbReference>
<evidence type="ECO:0000256" key="8">
    <source>
        <dbReference type="HAMAP-Rule" id="MF_01865"/>
    </source>
</evidence>
<feature type="binding site" evidence="8">
    <location>
        <position position="172"/>
    </location>
    <ligand>
        <name>[4Fe-4S] cluster</name>
        <dbReference type="ChEBI" id="CHEBI:49883"/>
        <label>2</label>
        <note>4Fe-4S-S-AdoMet</note>
    </ligand>
</feature>
<keyword evidence="13" id="KW-1185">Reference proteome</keyword>
<dbReference type="InterPro" id="IPR005839">
    <property type="entry name" value="Methylthiotransferase"/>
</dbReference>
<comment type="caution">
    <text evidence="12">The sequence shown here is derived from an EMBL/GenBank/DDBJ whole genome shotgun (WGS) entry which is preliminary data.</text>
</comment>
<feature type="binding site" evidence="8">
    <location>
        <position position="92"/>
    </location>
    <ligand>
        <name>[4Fe-4S] cluster</name>
        <dbReference type="ChEBI" id="CHEBI:49883"/>
        <label>1</label>
    </ligand>
</feature>
<evidence type="ECO:0000256" key="1">
    <source>
        <dbReference type="ARBA" id="ARBA00022485"/>
    </source>
</evidence>
<evidence type="ECO:0000256" key="2">
    <source>
        <dbReference type="ARBA" id="ARBA00022490"/>
    </source>
</evidence>
<dbReference type="PROSITE" id="PS51918">
    <property type="entry name" value="RADICAL_SAM"/>
    <property type="match status" value="1"/>
</dbReference>
<comment type="similarity">
    <text evidence="8">Belongs to the methylthiotransferase family. RimO subfamily.</text>
</comment>
<comment type="catalytic activity">
    <reaction evidence="8">
        <text>L-aspartate(89)-[ribosomal protein uS12]-hydrogen + (sulfur carrier)-SH + AH2 + 2 S-adenosyl-L-methionine = 3-methylsulfanyl-L-aspartate(89)-[ribosomal protein uS12]-hydrogen + (sulfur carrier)-H + 5'-deoxyadenosine + L-methionine + A + S-adenosyl-L-homocysteine + 2 H(+)</text>
        <dbReference type="Rhea" id="RHEA:37087"/>
        <dbReference type="Rhea" id="RHEA-COMP:10460"/>
        <dbReference type="Rhea" id="RHEA-COMP:10461"/>
        <dbReference type="Rhea" id="RHEA-COMP:14737"/>
        <dbReference type="Rhea" id="RHEA-COMP:14739"/>
        <dbReference type="ChEBI" id="CHEBI:13193"/>
        <dbReference type="ChEBI" id="CHEBI:15378"/>
        <dbReference type="ChEBI" id="CHEBI:17319"/>
        <dbReference type="ChEBI" id="CHEBI:17499"/>
        <dbReference type="ChEBI" id="CHEBI:29917"/>
        <dbReference type="ChEBI" id="CHEBI:29961"/>
        <dbReference type="ChEBI" id="CHEBI:57844"/>
        <dbReference type="ChEBI" id="CHEBI:57856"/>
        <dbReference type="ChEBI" id="CHEBI:59789"/>
        <dbReference type="ChEBI" id="CHEBI:64428"/>
        <dbReference type="ChEBI" id="CHEBI:73599"/>
        <dbReference type="EC" id="2.8.4.4"/>
    </reaction>
</comment>
<dbReference type="InterPro" id="IPR038135">
    <property type="entry name" value="Methylthiotransferase_N_sf"/>
</dbReference>
<feature type="binding site" evidence="8">
    <location>
        <position position="63"/>
    </location>
    <ligand>
        <name>[4Fe-4S] cluster</name>
        <dbReference type="ChEBI" id="CHEBI:49883"/>
        <label>1</label>
    </ligand>
</feature>
<keyword evidence="7 8" id="KW-0411">Iron-sulfur</keyword>
<dbReference type="PANTHER" id="PTHR43837:SF1">
    <property type="entry name" value="RIBOSOMAL PROTEIN US12 METHYLTHIOTRANSFERASE RIMO"/>
    <property type="match status" value="1"/>
</dbReference>
<dbReference type="InterPro" id="IPR007197">
    <property type="entry name" value="rSAM"/>
</dbReference>
<proteinExistence type="inferred from homology"/>
<dbReference type="Pfam" id="PF18693">
    <property type="entry name" value="TRAM_2"/>
    <property type="match status" value="1"/>
</dbReference>
<feature type="domain" description="Radical SAM core" evidence="11">
    <location>
        <begin position="154"/>
        <end position="396"/>
    </location>
</feature>
<dbReference type="SMART" id="SM00729">
    <property type="entry name" value="Elp3"/>
    <property type="match status" value="1"/>
</dbReference>
<dbReference type="InterPro" id="IPR020612">
    <property type="entry name" value="Methylthiotransferase_CS"/>
</dbReference>
<accession>A0ABT5MV21</accession>
<dbReference type="InterPro" id="IPR005840">
    <property type="entry name" value="Ribosomal_uS12_MeSTrfase_RimO"/>
</dbReference>
<keyword evidence="4 8" id="KW-0949">S-adenosyl-L-methionine</keyword>
<sequence>MKSDTYDAAAAPMAVKIPKVAFASLGCPKALTDSELILTQLSAEGYQTSKTFEGADLVIVNTCGFIDDAVKESLDTIGEALAENGKVIVTGCLGAKQGQDGENLVLQMHPSVLAVTGPHATQEVMDSVHKHLPKPHDPFIDLVPNAFGEAGIKLTPRHYAYLKISEGCNHRCTFCIIPSMRGDLVSRPIGDVLKEAKALFDGGVKELLVISQDTSAYGVDVKYRTGFWDGKPVKTRMLELVQALSELAEPHGAWVRLHYVYPYPSVDEILPLMASGRVLPYLDVPFQHSHPDVLRRMKRPASGEKNLERIQRWREICPELVIRSTFIAGFPGETEEEFEHLLNFVREAQIDRAGCFAYSPVEGAAANELEGMLPAEVREERRARFMAVAEEVSTQRLQRRVGATMQVLVDSAPALGRKGGVGRSYADAPEIDGVVRLLPPEKISKTLKVGEFTRARIVATEGHDLVAAPI</sequence>
<dbReference type="EC" id="2.8.4.4" evidence="8"/>
<dbReference type="PANTHER" id="PTHR43837">
    <property type="entry name" value="RIBOSOMAL PROTEIN S12 METHYLTHIOTRANSFERASE RIMO"/>
    <property type="match status" value="1"/>
</dbReference>
<keyword evidence="6 8" id="KW-0408">Iron</keyword>
<dbReference type="Gene3D" id="3.80.30.20">
    <property type="entry name" value="tm_1862 like domain"/>
    <property type="match status" value="1"/>
</dbReference>
<dbReference type="Gene3D" id="2.40.50.140">
    <property type="entry name" value="Nucleic acid-binding proteins"/>
    <property type="match status" value="1"/>
</dbReference>
<dbReference type="InterPro" id="IPR006638">
    <property type="entry name" value="Elp3/MiaA/NifB-like_rSAM"/>
</dbReference>
<dbReference type="PROSITE" id="PS51449">
    <property type="entry name" value="MTTASE_N"/>
    <property type="match status" value="1"/>
</dbReference>
<dbReference type="SFLD" id="SFLDS00029">
    <property type="entry name" value="Radical_SAM"/>
    <property type="match status" value="1"/>
</dbReference>
<keyword evidence="12" id="KW-0689">Ribosomal protein</keyword>
<keyword evidence="1 8" id="KW-0004">4Fe-4S</keyword>
<protein>
    <recommendedName>
        <fullName evidence="8">Ribosomal protein uS12 methylthiotransferase RimO</fullName>
        <shortName evidence="8">uS12 MTTase</shortName>
        <shortName evidence="8">uS12 methylthiotransferase</shortName>
        <ecNumber evidence="8">2.8.4.4</ecNumber>
    </recommendedName>
    <alternativeName>
        <fullName evidence="8">Ribosomal protein uS12 (aspartate-C(3))-methylthiotransferase</fullName>
    </alternativeName>
    <alternativeName>
        <fullName evidence="8">Ribosome maturation factor RimO</fullName>
    </alternativeName>
</protein>
<dbReference type="InterPro" id="IPR013848">
    <property type="entry name" value="Methylthiotransferase_N"/>
</dbReference>
<keyword evidence="5 8" id="KW-0479">Metal-binding</keyword>
<feature type="domain" description="MTTase N-terminal" evidence="10">
    <location>
        <begin position="18"/>
        <end position="133"/>
    </location>
</feature>
<dbReference type="SFLD" id="SFLDF00274">
    <property type="entry name" value="ribosomal_protein_S12_methylth"/>
    <property type="match status" value="1"/>
</dbReference>
<evidence type="ECO:0000256" key="5">
    <source>
        <dbReference type="ARBA" id="ARBA00022723"/>
    </source>
</evidence>
<dbReference type="EMBL" id="JAQSIP010000002">
    <property type="protein sequence ID" value="MDD0837755.1"/>
    <property type="molecule type" value="Genomic_DNA"/>
</dbReference>
<dbReference type="PROSITE" id="PS01278">
    <property type="entry name" value="MTTASE_RADICAL"/>
    <property type="match status" value="1"/>
</dbReference>
<dbReference type="GO" id="GO:0103039">
    <property type="term" value="F:protein methylthiotransferase activity"/>
    <property type="evidence" value="ECO:0007669"/>
    <property type="project" value="UniProtKB-EC"/>
</dbReference>
<evidence type="ECO:0000259" key="9">
    <source>
        <dbReference type="PROSITE" id="PS50926"/>
    </source>
</evidence>
<evidence type="ECO:0000259" key="11">
    <source>
        <dbReference type="PROSITE" id="PS51918"/>
    </source>
</evidence>
<reference evidence="12 13" key="1">
    <citation type="submission" date="2023-02" db="EMBL/GenBank/DDBJ databases">
        <title>Bacterial whole genomic sequence of Curvibacter sp. HBC61.</title>
        <authorList>
            <person name="Le V."/>
            <person name="Ko S.-R."/>
            <person name="Ahn C.-Y."/>
            <person name="Oh H.-M."/>
        </authorList>
    </citation>
    <scope>NUCLEOTIDE SEQUENCE [LARGE SCALE GENOMIC DNA]</scope>
    <source>
        <strain evidence="12 13">HBC61</strain>
    </source>
</reference>
<dbReference type="RefSeq" id="WP_273949023.1">
    <property type="nucleotide sequence ID" value="NZ_JAQSIP010000002.1"/>
</dbReference>